<dbReference type="NCBIfam" id="NF003793">
    <property type="entry name" value="PRK05382.1"/>
    <property type="match status" value="1"/>
</dbReference>
<accession>A0A8S0XXA5</accession>
<dbReference type="PROSITE" id="PS00787">
    <property type="entry name" value="CHORISMATE_SYNTHASE_1"/>
    <property type="match status" value="1"/>
</dbReference>
<dbReference type="EMBL" id="CDGJ01000037">
    <property type="protein sequence ID" value="CEJ07074.1"/>
    <property type="molecule type" value="Genomic_DNA"/>
</dbReference>
<dbReference type="EC" id="4.2.3.5" evidence="3 11"/>
<protein>
    <recommendedName>
        <fullName evidence="3 11">Chorismate synthase</fullName>
        <shortName evidence="11">CS</shortName>
        <ecNumber evidence="3 11">4.2.3.5</ecNumber>
    </recommendedName>
    <alternativeName>
        <fullName evidence="11">5-enolpyruvylshikimate-3-phosphate phospholyase</fullName>
    </alternativeName>
</protein>
<dbReference type="PANTHER" id="PTHR21085:SF0">
    <property type="entry name" value="CHORISMATE SYNTHASE"/>
    <property type="match status" value="1"/>
</dbReference>
<dbReference type="GO" id="GO:0009423">
    <property type="term" value="P:chorismate biosynthetic process"/>
    <property type="evidence" value="ECO:0007669"/>
    <property type="project" value="UniProtKB-UniRule"/>
</dbReference>
<dbReference type="HAMAP" id="MF_00300">
    <property type="entry name" value="Chorismate_synth"/>
    <property type="match status" value="1"/>
</dbReference>
<evidence type="ECO:0000256" key="2">
    <source>
        <dbReference type="ARBA" id="ARBA00008014"/>
    </source>
</evidence>
<evidence type="ECO:0000256" key="3">
    <source>
        <dbReference type="ARBA" id="ARBA00013036"/>
    </source>
</evidence>
<evidence type="ECO:0000256" key="5">
    <source>
        <dbReference type="ARBA" id="ARBA00022630"/>
    </source>
</evidence>
<dbReference type="GO" id="GO:0004107">
    <property type="term" value="F:chorismate synthase activity"/>
    <property type="evidence" value="ECO:0007669"/>
    <property type="project" value="UniProtKB-UniRule"/>
</dbReference>
<dbReference type="GO" id="GO:0005829">
    <property type="term" value="C:cytosol"/>
    <property type="evidence" value="ECO:0007669"/>
    <property type="project" value="TreeGrafter"/>
</dbReference>
<dbReference type="PROSITE" id="PS00789">
    <property type="entry name" value="CHORISMATE_SYNTHASE_3"/>
    <property type="match status" value="1"/>
</dbReference>
<comment type="catalytic activity">
    <reaction evidence="11 12">
        <text>5-O-(1-carboxyvinyl)-3-phosphoshikimate = chorismate + phosphate</text>
        <dbReference type="Rhea" id="RHEA:21020"/>
        <dbReference type="ChEBI" id="CHEBI:29748"/>
        <dbReference type="ChEBI" id="CHEBI:43474"/>
        <dbReference type="ChEBI" id="CHEBI:57701"/>
        <dbReference type="EC" id="4.2.3.5"/>
    </reaction>
</comment>
<dbReference type="NCBIfam" id="TIGR00033">
    <property type="entry name" value="aroC"/>
    <property type="match status" value="1"/>
</dbReference>
<keyword evidence="9 11" id="KW-0057">Aromatic amino acid biosynthesis</keyword>
<dbReference type="SUPFAM" id="SSF103263">
    <property type="entry name" value="Chorismate synthase, AroC"/>
    <property type="match status" value="1"/>
</dbReference>
<evidence type="ECO:0000256" key="4">
    <source>
        <dbReference type="ARBA" id="ARBA00022605"/>
    </source>
</evidence>
<dbReference type="CDD" id="cd07304">
    <property type="entry name" value="Chorismate_synthase"/>
    <property type="match status" value="1"/>
</dbReference>
<gene>
    <name evidence="11" type="primary">aroC</name>
    <name evidence="14" type="ORF">DEACI_1530</name>
    <name evidence="13" type="ORF">DEACI_2254</name>
</gene>
<dbReference type="Gene3D" id="3.60.150.10">
    <property type="entry name" value="Chorismate synthase AroC"/>
    <property type="match status" value="1"/>
</dbReference>
<dbReference type="InterPro" id="IPR020541">
    <property type="entry name" value="Chorismate_synthase_CS"/>
</dbReference>
<dbReference type="AlphaFoldDB" id="A0A8S0XXA5"/>
<keyword evidence="5 11" id="KW-0285">Flavoprotein</keyword>
<evidence type="ECO:0000256" key="6">
    <source>
        <dbReference type="ARBA" id="ARBA00022643"/>
    </source>
</evidence>
<reference evidence="13" key="2">
    <citation type="submission" date="2020-01" db="EMBL/GenBank/DDBJ databases">
        <authorList>
            <person name="Hornung B."/>
        </authorList>
    </citation>
    <scope>NUCLEOTIDE SEQUENCE</scope>
    <source>
        <strain evidence="13">PacBioINE</strain>
    </source>
</reference>
<dbReference type="RefSeq" id="WP_240985093.1">
    <property type="nucleotide sequence ID" value="NZ_CDGJ01000037.1"/>
</dbReference>
<evidence type="ECO:0000313" key="14">
    <source>
        <dbReference type="EMBL" id="CEJ07074.1"/>
    </source>
</evidence>
<comment type="similarity">
    <text evidence="2 11 12">Belongs to the chorismate synthase family.</text>
</comment>
<keyword evidence="10 11" id="KW-0456">Lyase</keyword>
<keyword evidence="6 11" id="KW-0288">FMN</keyword>
<feature type="binding site" evidence="11">
    <location>
        <position position="331"/>
    </location>
    <ligand>
        <name>FMN</name>
        <dbReference type="ChEBI" id="CHEBI:58210"/>
    </ligand>
</feature>
<dbReference type="EMBL" id="LR746496">
    <property type="protein sequence ID" value="CAA7601587.1"/>
    <property type="molecule type" value="Genomic_DNA"/>
</dbReference>
<feature type="binding site" evidence="11">
    <location>
        <begin position="305"/>
        <end position="309"/>
    </location>
    <ligand>
        <name>FMN</name>
        <dbReference type="ChEBI" id="CHEBI:58210"/>
    </ligand>
</feature>
<reference evidence="14" key="1">
    <citation type="submission" date="2014-11" db="EMBL/GenBank/DDBJ databases">
        <authorList>
            <person name="Hornung B.V."/>
        </authorList>
    </citation>
    <scope>NUCLEOTIDE SEQUENCE</scope>
    <source>
        <strain evidence="14">INE</strain>
    </source>
</reference>
<sequence>MRFLTAGESHGPKLLGIIEGLPSGVHICQETIDESLRRRQQGPGRGGRMAIEQDAAIILSGVRGGLTTGAPLALEIENRDWANWREIMAVGAEADFTSRRVSAPRPGHADLTGSLKYRTEVRNILERASARETAMRVAVGNVARQLLAALGVEIRGRVLQVGRVKAQLRDDAEYWARVRASAWSVGDAEAEAEMSRQLEDARREGESLGGIMEVQALNLPPGLGSHAQWDRKLDGRIAQAVLSVQAIKGIEFGLGFEAGKRPGSLVHDPILYEKGKGFRRAGNRAGGIEGGMSNGEPILVRAVMKPIPTLYKPLPTVDLETKAAVEASVERSDVCAVPAALVVLENVLAWTLAEAVLEKFSSDSFSELEKDWQDYIRYLAAQ</sequence>
<comment type="pathway">
    <text evidence="1 11 12">Metabolic intermediate biosynthesis; chorismate biosynthesis; chorismate from D-erythrose 4-phosphate and phosphoenolpyruvate: step 7/7.</text>
</comment>
<dbReference type="Proteomes" id="UP001071230">
    <property type="component" value="Unassembled WGS sequence"/>
</dbReference>
<comment type="subunit">
    <text evidence="11">Homotetramer.</text>
</comment>
<dbReference type="PANTHER" id="PTHR21085">
    <property type="entry name" value="CHORISMATE SYNTHASE"/>
    <property type="match status" value="1"/>
</dbReference>
<dbReference type="Proteomes" id="UP000836597">
    <property type="component" value="Chromosome"/>
</dbReference>
<comment type="cofactor">
    <cofactor evidence="11 12">
        <name>FMNH2</name>
        <dbReference type="ChEBI" id="CHEBI:57618"/>
    </cofactor>
    <text evidence="11 12">Reduced FMN (FMNH(2)).</text>
</comment>
<evidence type="ECO:0000256" key="9">
    <source>
        <dbReference type="ARBA" id="ARBA00023141"/>
    </source>
</evidence>
<dbReference type="InterPro" id="IPR035904">
    <property type="entry name" value="Chorismate_synth_AroC_sf"/>
</dbReference>
<feature type="binding site" evidence="11">
    <location>
        <position position="290"/>
    </location>
    <ligand>
        <name>FMN</name>
        <dbReference type="ChEBI" id="CHEBI:58210"/>
    </ligand>
</feature>
<name>A0A8S0XXA5_9FIRM</name>
<comment type="function">
    <text evidence="11">Catalyzes the anti-1,4-elimination of the C-3 phosphate and the C-6 proR hydrogen from 5-enolpyruvylshikimate-3-phosphate (EPSP) to yield chorismate, which is the branch point compound that serves as the starting substrate for the three terminal pathways of aromatic amino acid biosynthesis. This reaction introduces a second double bond into the aromatic ring system.</text>
</comment>
<organism evidence="13">
    <name type="scientific">Acididesulfobacillus acetoxydans</name>
    <dbReference type="NCBI Taxonomy" id="1561005"/>
    <lineage>
        <taxon>Bacteria</taxon>
        <taxon>Bacillati</taxon>
        <taxon>Bacillota</taxon>
        <taxon>Clostridia</taxon>
        <taxon>Eubacteriales</taxon>
        <taxon>Peptococcaceae</taxon>
        <taxon>Acididesulfobacillus</taxon>
    </lineage>
</organism>
<dbReference type="Pfam" id="PF01264">
    <property type="entry name" value="Chorismate_synt"/>
    <property type="match status" value="1"/>
</dbReference>
<evidence type="ECO:0000256" key="11">
    <source>
        <dbReference type="HAMAP-Rule" id="MF_00300"/>
    </source>
</evidence>
<keyword evidence="7 11" id="KW-0274">FAD</keyword>
<dbReference type="GO" id="GO:0009073">
    <property type="term" value="P:aromatic amino acid family biosynthetic process"/>
    <property type="evidence" value="ECO:0007669"/>
    <property type="project" value="UniProtKB-KW"/>
</dbReference>
<keyword evidence="15" id="KW-1185">Reference proteome</keyword>
<feature type="binding site" evidence="11">
    <location>
        <position position="45"/>
    </location>
    <ligand>
        <name>NADP(+)</name>
        <dbReference type="ChEBI" id="CHEBI:58349"/>
    </ligand>
</feature>
<feature type="binding site" evidence="11">
    <location>
        <begin position="127"/>
        <end position="129"/>
    </location>
    <ligand>
        <name>FMN</name>
        <dbReference type="ChEBI" id="CHEBI:58210"/>
    </ligand>
</feature>
<evidence type="ECO:0000256" key="8">
    <source>
        <dbReference type="ARBA" id="ARBA00022857"/>
    </source>
</evidence>
<dbReference type="PIRSF" id="PIRSF001456">
    <property type="entry name" value="Chorismate_synth"/>
    <property type="match status" value="1"/>
</dbReference>
<dbReference type="KEGG" id="aacx:DEACI_2254"/>
<evidence type="ECO:0000256" key="12">
    <source>
        <dbReference type="RuleBase" id="RU000605"/>
    </source>
</evidence>
<keyword evidence="4 11" id="KW-0028">Amino-acid biosynthesis</keyword>
<dbReference type="GO" id="GO:0010181">
    <property type="term" value="F:FMN binding"/>
    <property type="evidence" value="ECO:0007669"/>
    <property type="project" value="TreeGrafter"/>
</dbReference>
<feature type="binding site" evidence="11">
    <location>
        <begin position="245"/>
        <end position="246"/>
    </location>
    <ligand>
        <name>FMN</name>
        <dbReference type="ChEBI" id="CHEBI:58210"/>
    </ligand>
</feature>
<evidence type="ECO:0000256" key="10">
    <source>
        <dbReference type="ARBA" id="ARBA00023239"/>
    </source>
</evidence>
<dbReference type="InterPro" id="IPR000453">
    <property type="entry name" value="Chorismate_synth"/>
</dbReference>
<keyword evidence="8 11" id="KW-0521">NADP</keyword>
<evidence type="ECO:0000256" key="7">
    <source>
        <dbReference type="ARBA" id="ARBA00022827"/>
    </source>
</evidence>
<dbReference type="GO" id="GO:0008652">
    <property type="term" value="P:amino acid biosynthetic process"/>
    <property type="evidence" value="ECO:0007669"/>
    <property type="project" value="UniProtKB-KW"/>
</dbReference>
<evidence type="ECO:0000256" key="1">
    <source>
        <dbReference type="ARBA" id="ARBA00005044"/>
    </source>
</evidence>
<dbReference type="FunFam" id="3.60.150.10:FF:000002">
    <property type="entry name" value="Chorismate synthase"/>
    <property type="match status" value="1"/>
</dbReference>
<evidence type="ECO:0000313" key="13">
    <source>
        <dbReference type="EMBL" id="CAA7601587.1"/>
    </source>
</evidence>
<evidence type="ECO:0000313" key="15">
    <source>
        <dbReference type="Proteomes" id="UP001071230"/>
    </source>
</evidence>
<proteinExistence type="inferred from homology"/>
<feature type="binding site" evidence="11">
    <location>
        <position position="39"/>
    </location>
    <ligand>
        <name>NADP(+)</name>
        <dbReference type="ChEBI" id="CHEBI:58349"/>
    </ligand>
</feature>